<dbReference type="EMBL" id="MU274949">
    <property type="protein sequence ID" value="KAI0083971.1"/>
    <property type="molecule type" value="Genomic_DNA"/>
</dbReference>
<organism evidence="1 2">
    <name type="scientific">Irpex rosettiformis</name>
    <dbReference type="NCBI Taxonomy" id="378272"/>
    <lineage>
        <taxon>Eukaryota</taxon>
        <taxon>Fungi</taxon>
        <taxon>Dikarya</taxon>
        <taxon>Basidiomycota</taxon>
        <taxon>Agaricomycotina</taxon>
        <taxon>Agaricomycetes</taxon>
        <taxon>Polyporales</taxon>
        <taxon>Irpicaceae</taxon>
        <taxon>Irpex</taxon>
    </lineage>
</organism>
<sequence>MPDIFVYVAATALTPPLQSPPPSTLSQAQPTPISTPTPPPQSSVPLPQTLPVLPPPLPLPPNPTQAAFRIQHERRGPAPSTSGPRHISQMPDAFHPRHDAAQALAARKREITAEKAHAQLQLESEITVTIDIEPKTYLLQEGFTFPNFHCDAEMLSILGLTNDKAPEGKLEQFQVYRASSRLWQQVRQNHCFQVKQGEHLFFAAKNLEPTDMKSLQAKLLSLHAHGDELIHFRKNLTGERESVRMQHRDGKTKRTTNKSAMPVPLSSPMPVPSSSPVPVPPSPAMPVLPSSAVPVPPLSSKLDPDFISRTFWLKELSPDIVLWGSSNQDEDYSQHKRACTTTKTGLGSRCRAS</sequence>
<name>A0ACB8TPP2_9APHY</name>
<evidence type="ECO:0000313" key="1">
    <source>
        <dbReference type="EMBL" id="KAI0083971.1"/>
    </source>
</evidence>
<comment type="caution">
    <text evidence="1">The sequence shown here is derived from an EMBL/GenBank/DDBJ whole genome shotgun (WGS) entry which is preliminary data.</text>
</comment>
<evidence type="ECO:0000313" key="2">
    <source>
        <dbReference type="Proteomes" id="UP001055072"/>
    </source>
</evidence>
<keyword evidence="2" id="KW-1185">Reference proteome</keyword>
<proteinExistence type="predicted"/>
<protein>
    <submittedName>
        <fullName evidence="1">Uncharacterized protein</fullName>
    </submittedName>
</protein>
<reference evidence="1" key="1">
    <citation type="journal article" date="2021" name="Environ. Microbiol.">
        <title>Gene family expansions and transcriptome signatures uncover fungal adaptations to wood decay.</title>
        <authorList>
            <person name="Hage H."/>
            <person name="Miyauchi S."/>
            <person name="Viragh M."/>
            <person name="Drula E."/>
            <person name="Min B."/>
            <person name="Chaduli D."/>
            <person name="Navarro D."/>
            <person name="Favel A."/>
            <person name="Norest M."/>
            <person name="Lesage-Meessen L."/>
            <person name="Balint B."/>
            <person name="Merenyi Z."/>
            <person name="de Eugenio L."/>
            <person name="Morin E."/>
            <person name="Martinez A.T."/>
            <person name="Baldrian P."/>
            <person name="Stursova M."/>
            <person name="Martinez M.J."/>
            <person name="Novotny C."/>
            <person name="Magnuson J.K."/>
            <person name="Spatafora J.W."/>
            <person name="Maurice S."/>
            <person name="Pangilinan J."/>
            <person name="Andreopoulos W."/>
            <person name="LaButti K."/>
            <person name="Hundley H."/>
            <person name="Na H."/>
            <person name="Kuo A."/>
            <person name="Barry K."/>
            <person name="Lipzen A."/>
            <person name="Henrissat B."/>
            <person name="Riley R."/>
            <person name="Ahrendt S."/>
            <person name="Nagy L.G."/>
            <person name="Grigoriev I.V."/>
            <person name="Martin F."/>
            <person name="Rosso M.N."/>
        </authorList>
    </citation>
    <scope>NUCLEOTIDE SEQUENCE</scope>
    <source>
        <strain evidence="1">CBS 384.51</strain>
    </source>
</reference>
<dbReference type="Proteomes" id="UP001055072">
    <property type="component" value="Unassembled WGS sequence"/>
</dbReference>
<gene>
    <name evidence="1" type="ORF">BDY19DRAFT_998058</name>
</gene>
<accession>A0ACB8TPP2</accession>